<sequence length="186" mass="18992">MKFLNIKTSAAAAIIIAGISSHAAIATVSEASTTSADITFTSPLTVSNVLTPVSGLSDGTHNSGKVLANGTISSTGGASRHYIALGMPGSLTGSGNGTPQFPLNIKGKNDSNNAILVTILRPSDTPGSTGFTRCTELGLTCNTDTDYILYSTATNGVSTYNVTLSGTQKVKPDTYTVQTTAYAYGD</sequence>
<evidence type="ECO:0000313" key="3">
    <source>
        <dbReference type="EMBL" id="TPV33561.1"/>
    </source>
</evidence>
<name>A0ABY2ZFY7_9GAMM</name>
<evidence type="ECO:0000256" key="1">
    <source>
        <dbReference type="ARBA" id="ARBA00022729"/>
    </source>
</evidence>
<evidence type="ECO:0000313" key="4">
    <source>
        <dbReference type="Proteomes" id="UP000315469"/>
    </source>
</evidence>
<dbReference type="SUPFAM" id="SSF49401">
    <property type="entry name" value="Bacterial adhesins"/>
    <property type="match status" value="1"/>
</dbReference>
<organism evidence="3 4">
    <name type="scientific">Pantoea eucalypti</name>
    <dbReference type="NCBI Taxonomy" id="470933"/>
    <lineage>
        <taxon>Bacteria</taxon>
        <taxon>Pseudomonadati</taxon>
        <taxon>Pseudomonadota</taxon>
        <taxon>Gammaproteobacteria</taxon>
        <taxon>Enterobacterales</taxon>
        <taxon>Erwiniaceae</taxon>
        <taxon>Pantoea</taxon>
    </lineage>
</organism>
<dbReference type="RefSeq" id="WP_140916216.1">
    <property type="nucleotide sequence ID" value="NZ_CP045720.1"/>
</dbReference>
<dbReference type="GeneID" id="90520644"/>
<protein>
    <submittedName>
        <fullName evidence="3">Uncharacterized protein</fullName>
    </submittedName>
</protein>
<dbReference type="InterPro" id="IPR037028">
    <property type="entry name" value="Dr_adhesin_sf"/>
</dbReference>
<keyword evidence="1 2" id="KW-0732">Signal</keyword>
<proteinExistence type="predicted"/>
<reference evidence="3 4" key="1">
    <citation type="submission" date="2019-06" db="EMBL/GenBank/DDBJ databases">
        <title>Taxogenomics and systematics of the genus Pantoea.</title>
        <authorList>
            <person name="Tambong J.T."/>
        </authorList>
    </citation>
    <scope>NUCLEOTIDE SEQUENCE [LARGE SCALE GENOMIC DNA]</scope>
    <source>
        <strain evidence="3 4">LMG 24197</strain>
    </source>
</reference>
<accession>A0ABY2ZFY7</accession>
<dbReference type="EMBL" id="VHJB01000073">
    <property type="protein sequence ID" value="TPV33561.1"/>
    <property type="molecule type" value="Genomic_DNA"/>
</dbReference>
<keyword evidence="4" id="KW-1185">Reference proteome</keyword>
<gene>
    <name evidence="3" type="ORF">FJW02_15540</name>
</gene>
<dbReference type="Proteomes" id="UP000315469">
    <property type="component" value="Unassembled WGS sequence"/>
</dbReference>
<evidence type="ECO:0000256" key="2">
    <source>
        <dbReference type="SAM" id="SignalP"/>
    </source>
</evidence>
<feature type="chain" id="PRO_5045660597" evidence="2">
    <location>
        <begin position="24"/>
        <end position="186"/>
    </location>
</feature>
<dbReference type="Gene3D" id="2.60.40.1570">
    <property type="entry name" value="Dr adhesin"/>
    <property type="match status" value="1"/>
</dbReference>
<dbReference type="InterPro" id="IPR008966">
    <property type="entry name" value="Adhesion_dom_sf"/>
</dbReference>
<feature type="signal peptide" evidence="2">
    <location>
        <begin position="1"/>
        <end position="23"/>
    </location>
</feature>
<comment type="caution">
    <text evidence="3">The sequence shown here is derived from an EMBL/GenBank/DDBJ whole genome shotgun (WGS) entry which is preliminary data.</text>
</comment>